<dbReference type="HOGENOM" id="CLU_117157_0_0_11"/>
<evidence type="ECO:0000256" key="1">
    <source>
        <dbReference type="SAM" id="Phobius"/>
    </source>
</evidence>
<keyword evidence="1" id="KW-1133">Transmembrane helix</keyword>
<feature type="transmembrane region" description="Helical" evidence="1">
    <location>
        <begin position="199"/>
        <end position="218"/>
    </location>
</feature>
<dbReference type="eggNOG" id="ENOG5032QVN">
    <property type="taxonomic scope" value="Bacteria"/>
</dbReference>
<dbReference type="STRING" id="446471.Xcel_0960"/>
<feature type="transmembrane region" description="Helical" evidence="1">
    <location>
        <begin position="58"/>
        <end position="76"/>
    </location>
</feature>
<proteinExistence type="predicted"/>
<protein>
    <recommendedName>
        <fullName evidence="2">Low molecular weight protein antigen 6 PH domain-containing protein</fullName>
    </recommendedName>
</protein>
<dbReference type="EMBL" id="CP001821">
    <property type="protein sequence ID" value="ACZ29991.1"/>
    <property type="molecule type" value="Genomic_DNA"/>
</dbReference>
<reference evidence="4" key="1">
    <citation type="submission" date="2009-11" db="EMBL/GenBank/DDBJ databases">
        <title>The complete chromosome of Xylanimonas cellulosilytica DSM 15894.</title>
        <authorList>
            <consortium name="US DOE Joint Genome Institute (JGI-PGF)"/>
            <person name="Lucas S."/>
            <person name="Copeland A."/>
            <person name="Lapidus A."/>
            <person name="Glavina del Rio T."/>
            <person name="Dalin E."/>
            <person name="Tice H."/>
            <person name="Bruce D."/>
            <person name="Goodwin L."/>
            <person name="Pitluck S."/>
            <person name="Kyrpides N."/>
            <person name="Mavromatis K."/>
            <person name="Ivanova N."/>
            <person name="Mikhailova N."/>
            <person name="Foster B."/>
            <person name="Clum A."/>
            <person name="Brettin T."/>
            <person name="Detter J.C."/>
            <person name="Han C."/>
            <person name="Larimer F."/>
            <person name="Land M."/>
            <person name="Hauser L."/>
            <person name="Markowitz V."/>
            <person name="Cheng J.F."/>
            <person name="Hugenholtz P."/>
            <person name="Woyke T."/>
            <person name="Wu D."/>
            <person name="Gehrich-Schroeter G."/>
            <person name="Schneider S."/>
            <person name="Pukall S.R."/>
            <person name="Klenk H.P."/>
            <person name="Eisen J.A."/>
        </authorList>
    </citation>
    <scope>NUCLEOTIDE SEQUENCE [LARGE SCALE GENOMIC DNA]</scope>
    <source>
        <strain evidence="4">DSM 15894 / CECT 5975 / LMG 20990 / XIL07</strain>
    </source>
</reference>
<dbReference type="InterPro" id="IPR019692">
    <property type="entry name" value="CFP-6_PH"/>
</dbReference>
<reference evidence="3 4" key="2">
    <citation type="journal article" date="2010" name="Stand. Genomic Sci.">
        <title>Complete genome sequence of Xylanimonas cellulosilytica type strain (XIL07).</title>
        <authorList>
            <person name="Foster B."/>
            <person name="Pukall R."/>
            <person name="Abt B."/>
            <person name="Nolan M."/>
            <person name="Glavina Del Rio T."/>
            <person name="Chen F."/>
            <person name="Lucas S."/>
            <person name="Tice H."/>
            <person name="Pitluck S."/>
            <person name="Cheng J.-F."/>
            <person name="Chertkov O."/>
            <person name="Brettin T."/>
            <person name="Han C."/>
            <person name="Detter J.C."/>
            <person name="Bruce D."/>
            <person name="Goodwin L."/>
            <person name="Ivanova N."/>
            <person name="Mavromatis K."/>
            <person name="Pati A."/>
            <person name="Mikhailova N."/>
            <person name="Chen A."/>
            <person name="Palaniappan K."/>
            <person name="Land M."/>
            <person name="Hauser L."/>
            <person name="Chang Y.-J."/>
            <person name="Jeffries C.D."/>
            <person name="Chain P."/>
            <person name="Rohde M."/>
            <person name="Goeker M."/>
            <person name="Bristow J."/>
            <person name="Eisen J.A."/>
            <person name="Markowitz V."/>
            <person name="Hugenholtz P."/>
            <person name="Kyrpides N.C."/>
            <person name="Klenk H.-P."/>
            <person name="Lapidus A."/>
        </authorList>
    </citation>
    <scope>NUCLEOTIDE SEQUENCE [LARGE SCALE GENOMIC DNA]</scope>
    <source>
        <strain evidence="4">DSM 15894 / CECT 5975 / LMG 20990 / XIL07</strain>
    </source>
</reference>
<gene>
    <name evidence="3" type="ordered locus">Xcel_0960</name>
</gene>
<keyword evidence="4" id="KW-1185">Reference proteome</keyword>
<sequence>MVFLPWGSVGQVWDDRAMVSAEVVEYRPRFGRGLAVAVAGLGVVGLVSGLATDWRATLPFLAPVAFVVLWMWAAYWHPAVIVTPAGVELRNVTRTIELPWPTIERVETRYALTLHTAYGDYAAWAAPAPGRSQSITAGKDAARNLPESTYRAGTVGSGDLLVGASGQAAAIVRARWEQLRVAGALDDPRLERGRPRVRWHVATLAAMGVLLAASVLALTI</sequence>
<dbReference type="KEGG" id="xce:Xcel_0960"/>
<feature type="domain" description="Low molecular weight protein antigen 6 PH" evidence="2">
    <location>
        <begin position="78"/>
        <end position="132"/>
    </location>
</feature>
<keyword evidence="1" id="KW-0472">Membrane</keyword>
<dbReference type="AlphaFoldDB" id="D1BYR6"/>
<name>D1BYR6_XYLCX</name>
<dbReference type="Proteomes" id="UP000002255">
    <property type="component" value="Chromosome"/>
</dbReference>
<feature type="transmembrane region" description="Helical" evidence="1">
    <location>
        <begin position="34"/>
        <end position="52"/>
    </location>
</feature>
<organism evidence="3 4">
    <name type="scientific">Xylanimonas cellulosilytica (strain DSM 15894 / JCM 12276 / CECT 5975 / KCTC 9989 / LMG 20990 / NBRC 107835 / XIL07)</name>
    <dbReference type="NCBI Taxonomy" id="446471"/>
    <lineage>
        <taxon>Bacteria</taxon>
        <taxon>Bacillati</taxon>
        <taxon>Actinomycetota</taxon>
        <taxon>Actinomycetes</taxon>
        <taxon>Micrococcales</taxon>
        <taxon>Promicromonosporaceae</taxon>
        <taxon>Xylanimonas</taxon>
    </lineage>
</organism>
<evidence type="ECO:0000313" key="4">
    <source>
        <dbReference type="Proteomes" id="UP000002255"/>
    </source>
</evidence>
<accession>D1BYR6</accession>
<keyword evidence="1" id="KW-0812">Transmembrane</keyword>
<evidence type="ECO:0000313" key="3">
    <source>
        <dbReference type="EMBL" id="ACZ29991.1"/>
    </source>
</evidence>
<evidence type="ECO:0000259" key="2">
    <source>
        <dbReference type="Pfam" id="PF10756"/>
    </source>
</evidence>
<dbReference type="Pfam" id="PF10756">
    <property type="entry name" value="bPH_6"/>
    <property type="match status" value="1"/>
</dbReference>